<dbReference type="Gene3D" id="3.40.50.720">
    <property type="entry name" value="NAD(P)-binding Rossmann-like Domain"/>
    <property type="match status" value="1"/>
</dbReference>
<sequence>MQKAIAVTRLNSPAVLVERPIPSPEENQLLVQVTAAGLNPLDQKTRDVGLFFKGPAQVLGHELAGIVVRRGAGTKASQFAVGEHVFAHVNFVPGQELKDCGGLQQFALVDARFAAKVAGTGLSDEEAAGIPVCAMASFIAMFHSTGLGLPLPPAVDEVSADFKNHAILIVGGGSNCGRFAVQFARMLGFGMIVTVASSRNTIELKGMGSTHVIDRYAGHDEILRQIRDVTGDELIYAIDTVNVGPAQNLVLAALSNTRKGCLITLNPVDETETDKALLEEKAAGYDRRLTFGFSALYPEVSMVFWENVVGWLQAGHLCPLKCEFIEGADPDRINAALDGYRDGHGQKTVVSL</sequence>
<dbReference type="GO" id="GO:0016651">
    <property type="term" value="F:oxidoreductase activity, acting on NAD(P)H"/>
    <property type="evidence" value="ECO:0007669"/>
    <property type="project" value="InterPro"/>
</dbReference>
<dbReference type="RefSeq" id="XP_024679757.1">
    <property type="nucleotide sequence ID" value="XM_024823663.1"/>
</dbReference>
<dbReference type="Pfam" id="PF00107">
    <property type="entry name" value="ADH_zinc_N"/>
    <property type="match status" value="1"/>
</dbReference>
<evidence type="ECO:0000256" key="1">
    <source>
        <dbReference type="ARBA" id="ARBA00008072"/>
    </source>
</evidence>
<dbReference type="InterPro" id="IPR013149">
    <property type="entry name" value="ADH-like_C"/>
</dbReference>
<keyword evidence="5" id="KW-1185">Reference proteome</keyword>
<evidence type="ECO:0000259" key="3">
    <source>
        <dbReference type="SMART" id="SM00829"/>
    </source>
</evidence>
<dbReference type="VEuPathDB" id="FungiDB:P174DRAFT_395115"/>
<dbReference type="Proteomes" id="UP000234474">
    <property type="component" value="Unassembled WGS sequence"/>
</dbReference>
<dbReference type="Gene3D" id="3.90.180.10">
    <property type="entry name" value="Medium-chain alcohol dehydrogenases, catalytic domain"/>
    <property type="match status" value="1"/>
</dbReference>
<evidence type="ECO:0000256" key="2">
    <source>
        <dbReference type="ARBA" id="ARBA00023002"/>
    </source>
</evidence>
<dbReference type="InterPro" id="IPR011032">
    <property type="entry name" value="GroES-like_sf"/>
</dbReference>
<dbReference type="InterPro" id="IPR013154">
    <property type="entry name" value="ADH-like_N"/>
</dbReference>
<dbReference type="GeneID" id="36530988"/>
<dbReference type="InterPro" id="IPR036291">
    <property type="entry name" value="NAD(P)-bd_dom_sf"/>
</dbReference>
<accession>A0A2I1C0I8</accession>
<protein>
    <submittedName>
        <fullName evidence="4">Putative alcohol dehydrogenase</fullName>
    </submittedName>
</protein>
<dbReference type="Pfam" id="PF08240">
    <property type="entry name" value="ADH_N"/>
    <property type="match status" value="1"/>
</dbReference>
<comment type="caution">
    <text evidence="4">The sequence shown here is derived from an EMBL/GenBank/DDBJ whole genome shotgun (WGS) entry which is preliminary data.</text>
</comment>
<dbReference type="PANTHER" id="PTHR45348:SF2">
    <property type="entry name" value="ZINC-TYPE ALCOHOL DEHYDROGENASE-LIKE PROTEIN C2E1P3.01"/>
    <property type="match status" value="1"/>
</dbReference>
<dbReference type="InterPro" id="IPR047122">
    <property type="entry name" value="Trans-enoyl_RdTase-like"/>
</dbReference>
<reference evidence="5" key="1">
    <citation type="journal article" date="2018" name="Proc. Natl. Acad. Sci. U.S.A.">
        <title>Linking secondary metabolites to gene clusters through genome sequencing of six diverse Aspergillus species.</title>
        <authorList>
            <person name="Kaerboelling I."/>
            <person name="Vesth T.C."/>
            <person name="Frisvad J.C."/>
            <person name="Nybo J.L."/>
            <person name="Theobald S."/>
            <person name="Kuo A."/>
            <person name="Bowyer P."/>
            <person name="Matsuda Y."/>
            <person name="Mondo S."/>
            <person name="Lyhne E.K."/>
            <person name="Kogle M.E."/>
            <person name="Clum A."/>
            <person name="Lipzen A."/>
            <person name="Salamov A."/>
            <person name="Ngan C.Y."/>
            <person name="Daum C."/>
            <person name="Chiniquy J."/>
            <person name="Barry K."/>
            <person name="LaButti K."/>
            <person name="Haridas S."/>
            <person name="Simmons B.A."/>
            <person name="Magnuson J.K."/>
            <person name="Mortensen U.H."/>
            <person name="Larsen T.O."/>
            <person name="Grigoriev I.V."/>
            <person name="Baker S.E."/>
            <person name="Andersen M.R."/>
        </authorList>
    </citation>
    <scope>NUCLEOTIDE SEQUENCE [LARGE SCALE GENOMIC DNA]</scope>
    <source>
        <strain evidence="5">IBT 16806</strain>
    </source>
</reference>
<dbReference type="AlphaFoldDB" id="A0A2I1C0I8"/>
<dbReference type="PANTHER" id="PTHR45348">
    <property type="entry name" value="HYPOTHETICAL OXIDOREDUCTASE (EUROFUNG)"/>
    <property type="match status" value="1"/>
</dbReference>
<comment type="similarity">
    <text evidence="1">Belongs to the zinc-containing alcohol dehydrogenase family.</text>
</comment>
<proteinExistence type="inferred from homology"/>
<feature type="domain" description="Enoyl reductase (ER)" evidence="3">
    <location>
        <begin position="8"/>
        <end position="350"/>
    </location>
</feature>
<evidence type="ECO:0000313" key="5">
    <source>
        <dbReference type="Proteomes" id="UP000234474"/>
    </source>
</evidence>
<gene>
    <name evidence="4" type="ORF">P174DRAFT_395115</name>
</gene>
<name>A0A2I1C0I8_ASPN1</name>
<dbReference type="InterPro" id="IPR020843">
    <property type="entry name" value="ER"/>
</dbReference>
<dbReference type="CDD" id="cd08249">
    <property type="entry name" value="enoyl_reductase_like"/>
    <property type="match status" value="1"/>
</dbReference>
<evidence type="ECO:0000313" key="4">
    <source>
        <dbReference type="EMBL" id="PKX91162.1"/>
    </source>
</evidence>
<dbReference type="SMART" id="SM00829">
    <property type="entry name" value="PKS_ER"/>
    <property type="match status" value="1"/>
</dbReference>
<dbReference type="STRING" id="1392255.A0A2I1C0I8"/>
<dbReference type="SUPFAM" id="SSF51735">
    <property type="entry name" value="NAD(P)-binding Rossmann-fold domains"/>
    <property type="match status" value="1"/>
</dbReference>
<dbReference type="OrthoDB" id="9992527at2759"/>
<dbReference type="SUPFAM" id="SSF50129">
    <property type="entry name" value="GroES-like"/>
    <property type="match status" value="1"/>
</dbReference>
<dbReference type="EMBL" id="MSZS01000007">
    <property type="protein sequence ID" value="PKX91162.1"/>
    <property type="molecule type" value="Genomic_DNA"/>
</dbReference>
<organism evidence="4 5">
    <name type="scientific">Aspergillus novofumigatus (strain IBT 16806)</name>
    <dbReference type="NCBI Taxonomy" id="1392255"/>
    <lineage>
        <taxon>Eukaryota</taxon>
        <taxon>Fungi</taxon>
        <taxon>Dikarya</taxon>
        <taxon>Ascomycota</taxon>
        <taxon>Pezizomycotina</taxon>
        <taxon>Eurotiomycetes</taxon>
        <taxon>Eurotiomycetidae</taxon>
        <taxon>Eurotiales</taxon>
        <taxon>Aspergillaceae</taxon>
        <taxon>Aspergillus</taxon>
        <taxon>Aspergillus subgen. Fumigati</taxon>
    </lineage>
</organism>
<keyword evidence="2" id="KW-0560">Oxidoreductase</keyword>